<evidence type="ECO:0000256" key="12">
    <source>
        <dbReference type="ARBA" id="ARBA00022786"/>
    </source>
</evidence>
<dbReference type="SUPFAM" id="SSF57850">
    <property type="entry name" value="RING/U-box"/>
    <property type="match status" value="1"/>
</dbReference>
<reference evidence="20 21" key="1">
    <citation type="submission" date="2024-08" db="EMBL/GenBank/DDBJ databases">
        <authorList>
            <person name="Cucini C."/>
            <person name="Frati F."/>
        </authorList>
    </citation>
    <scope>NUCLEOTIDE SEQUENCE [LARGE SCALE GENOMIC DNA]</scope>
</reference>
<keyword evidence="8" id="KW-0808">Transferase</keyword>
<dbReference type="InterPro" id="IPR017907">
    <property type="entry name" value="Znf_RING_CS"/>
</dbReference>
<keyword evidence="15" id="KW-1133">Transmembrane helix</keyword>
<comment type="pathway">
    <text evidence="3">Protein modification; protein ubiquitination.</text>
</comment>
<evidence type="ECO:0000256" key="6">
    <source>
        <dbReference type="ARBA" id="ARBA00022448"/>
    </source>
</evidence>
<evidence type="ECO:0000256" key="18">
    <source>
        <dbReference type="PROSITE-ProRule" id="PRU00175"/>
    </source>
</evidence>
<dbReference type="SMART" id="SM00184">
    <property type="entry name" value="RING"/>
    <property type="match status" value="1"/>
</dbReference>
<evidence type="ECO:0000256" key="16">
    <source>
        <dbReference type="ARBA" id="ARBA00023136"/>
    </source>
</evidence>
<organism evidence="20 21">
    <name type="scientific">Orchesella dallaii</name>
    <dbReference type="NCBI Taxonomy" id="48710"/>
    <lineage>
        <taxon>Eukaryota</taxon>
        <taxon>Metazoa</taxon>
        <taxon>Ecdysozoa</taxon>
        <taxon>Arthropoda</taxon>
        <taxon>Hexapoda</taxon>
        <taxon>Collembola</taxon>
        <taxon>Entomobryomorpha</taxon>
        <taxon>Entomobryoidea</taxon>
        <taxon>Orchesellidae</taxon>
        <taxon>Orchesellinae</taxon>
        <taxon>Orchesella</taxon>
    </lineage>
</organism>
<dbReference type="Pfam" id="PF13639">
    <property type="entry name" value="zf-RING_2"/>
    <property type="match status" value="1"/>
</dbReference>
<keyword evidence="10" id="KW-0479">Metal-binding</keyword>
<keyword evidence="6" id="KW-0813">Transport</keyword>
<name>A0ABP1QPQ4_9HEXA</name>
<keyword evidence="9" id="KW-0812">Transmembrane</keyword>
<evidence type="ECO:0000313" key="21">
    <source>
        <dbReference type="Proteomes" id="UP001642540"/>
    </source>
</evidence>
<dbReference type="Gene3D" id="3.30.40.10">
    <property type="entry name" value="Zinc/RING finger domain, C3HC4 (zinc finger)"/>
    <property type="match status" value="1"/>
</dbReference>
<evidence type="ECO:0000256" key="8">
    <source>
        <dbReference type="ARBA" id="ARBA00022679"/>
    </source>
</evidence>
<comment type="catalytic activity">
    <reaction evidence="1">
        <text>S-ubiquitinyl-[E2 ubiquitin-conjugating enzyme]-L-cysteine + [acceptor protein]-L-lysine = [E2 ubiquitin-conjugating enzyme]-L-cysteine + N(6)-ubiquitinyl-[acceptor protein]-L-lysine.</text>
        <dbReference type="EC" id="2.3.2.27"/>
    </reaction>
</comment>
<dbReference type="PROSITE" id="PS50089">
    <property type="entry name" value="ZF_RING_2"/>
    <property type="match status" value="1"/>
</dbReference>
<evidence type="ECO:0000256" key="9">
    <source>
        <dbReference type="ARBA" id="ARBA00022692"/>
    </source>
</evidence>
<evidence type="ECO:0000313" key="20">
    <source>
        <dbReference type="EMBL" id="CAL8109797.1"/>
    </source>
</evidence>
<dbReference type="InterPro" id="IPR025654">
    <property type="entry name" value="PEX2/10"/>
</dbReference>
<evidence type="ECO:0000256" key="13">
    <source>
        <dbReference type="ARBA" id="ARBA00022833"/>
    </source>
</evidence>
<evidence type="ECO:0000256" key="17">
    <source>
        <dbReference type="ARBA" id="ARBA00023140"/>
    </source>
</evidence>
<evidence type="ECO:0000256" key="1">
    <source>
        <dbReference type="ARBA" id="ARBA00000900"/>
    </source>
</evidence>
<sequence length="317" mass="36588">MGPPSPGPAEIIRASQRDKEFILRLKQDIDEIILELLGQRVWIRCQRYSQYFSGVFYYTVTNLMGFQTLGEEYVGVVQVDRSRRAIPSRKALSLMIFSQVLGAPFLSFVTKIIENFQKRQRNMSNSSPENEYLKELLDTFLGVGKLFQRFHPLLTQLHLALFYMNGKFLHFSKRLCGIQYLLVRKYYGNNDEVSKKNLKYLMYMSILNLTVCTVHDFYHYFTFLKNRSTNFELLPSAKINLSSENELNAQPSSSTTEVDSSKKCSLCLELRTHSSATPCGHVFCWACIIDWLRTEGACPICREPITPSRIVPLQNLV</sequence>
<gene>
    <name evidence="20" type="ORF">ODALV1_LOCUS13700</name>
</gene>
<keyword evidence="13" id="KW-0862">Zinc</keyword>
<dbReference type="InterPro" id="IPR006845">
    <property type="entry name" value="Pex_N"/>
</dbReference>
<evidence type="ECO:0000256" key="11">
    <source>
        <dbReference type="ARBA" id="ARBA00022771"/>
    </source>
</evidence>
<keyword evidence="16" id="KW-0472">Membrane</keyword>
<keyword evidence="12" id="KW-0833">Ubl conjugation pathway</keyword>
<comment type="subcellular location">
    <subcellularLocation>
        <location evidence="2">Peroxisome membrane</location>
        <topology evidence="2">Multi-pass membrane protein</topology>
    </subcellularLocation>
</comment>
<proteinExistence type="inferred from homology"/>
<keyword evidence="14" id="KW-0653">Protein transport</keyword>
<dbReference type="PANTHER" id="PTHR23350:SF0">
    <property type="entry name" value="PEROXISOME BIOGENESIS FACTOR 10"/>
    <property type="match status" value="1"/>
</dbReference>
<accession>A0ABP1QPQ4</accession>
<evidence type="ECO:0000256" key="3">
    <source>
        <dbReference type="ARBA" id="ARBA00004906"/>
    </source>
</evidence>
<evidence type="ECO:0000256" key="7">
    <source>
        <dbReference type="ARBA" id="ARBA00022593"/>
    </source>
</evidence>
<dbReference type="EC" id="2.3.2.27" evidence="5"/>
<evidence type="ECO:0000259" key="19">
    <source>
        <dbReference type="PROSITE" id="PS50089"/>
    </source>
</evidence>
<dbReference type="PROSITE" id="PS00518">
    <property type="entry name" value="ZF_RING_1"/>
    <property type="match status" value="1"/>
</dbReference>
<dbReference type="Proteomes" id="UP001642540">
    <property type="component" value="Unassembled WGS sequence"/>
</dbReference>
<evidence type="ECO:0000256" key="15">
    <source>
        <dbReference type="ARBA" id="ARBA00022989"/>
    </source>
</evidence>
<dbReference type="PANTHER" id="PTHR23350">
    <property type="entry name" value="PEROXISOME ASSEMBLY PROTEIN 10"/>
    <property type="match status" value="1"/>
</dbReference>
<protein>
    <recommendedName>
        <fullName evidence="5">RING-type E3 ubiquitin transferase</fullName>
        <ecNumber evidence="5">2.3.2.27</ecNumber>
    </recommendedName>
</protein>
<comment type="similarity">
    <text evidence="4">Belongs to the pex2/pex10/pex12 family.</text>
</comment>
<keyword evidence="21" id="KW-1185">Reference proteome</keyword>
<dbReference type="EMBL" id="CAXLJM020000042">
    <property type="protein sequence ID" value="CAL8109797.1"/>
    <property type="molecule type" value="Genomic_DNA"/>
</dbReference>
<evidence type="ECO:0000256" key="2">
    <source>
        <dbReference type="ARBA" id="ARBA00004585"/>
    </source>
</evidence>
<dbReference type="InterPro" id="IPR013083">
    <property type="entry name" value="Znf_RING/FYVE/PHD"/>
</dbReference>
<dbReference type="InterPro" id="IPR001841">
    <property type="entry name" value="Znf_RING"/>
</dbReference>
<evidence type="ECO:0000256" key="5">
    <source>
        <dbReference type="ARBA" id="ARBA00012483"/>
    </source>
</evidence>
<dbReference type="CDD" id="cd16527">
    <property type="entry name" value="RING-HC_PEX10"/>
    <property type="match status" value="1"/>
</dbReference>
<feature type="domain" description="RING-type" evidence="19">
    <location>
        <begin position="264"/>
        <end position="302"/>
    </location>
</feature>
<keyword evidence="11 18" id="KW-0863">Zinc-finger</keyword>
<keyword evidence="7" id="KW-0962">Peroxisome biogenesis</keyword>
<evidence type="ECO:0000256" key="4">
    <source>
        <dbReference type="ARBA" id="ARBA00008704"/>
    </source>
</evidence>
<dbReference type="Pfam" id="PF04757">
    <property type="entry name" value="Pex2_Pex12"/>
    <property type="match status" value="1"/>
</dbReference>
<evidence type="ECO:0000256" key="10">
    <source>
        <dbReference type="ARBA" id="ARBA00022723"/>
    </source>
</evidence>
<comment type="caution">
    <text evidence="20">The sequence shown here is derived from an EMBL/GenBank/DDBJ whole genome shotgun (WGS) entry which is preliminary data.</text>
</comment>
<evidence type="ECO:0000256" key="14">
    <source>
        <dbReference type="ARBA" id="ARBA00022927"/>
    </source>
</evidence>
<keyword evidence="17" id="KW-0576">Peroxisome</keyword>